<name>A0A0P7BGK9_9HYPO</name>
<sequence length="330" mass="36233">MAATSFKLNTGQDIPAVGFGTWQAEPGKVQTAVEYALKDGYTLVDGAYCYGNEDEVGEGLKAAFDSGIKREDVFVMTKVWATYNTRCELALDKSLKSLGLDHVDLFLVHWPLLLNPEGNHDKFPTLPDGSRDIIRSHNHVDTWKQMEKLVATGKTKAIGVCNVSPTPHTSGEAANTKANTRLQYSLKYLKELLPHATIVPAINQIENHPSLPQQEIVDYCKEKGIHIVAYSPLGSTGGPMMSSEPVVKVAEKKGVSPVTVLLSYHVARGSTVLAKSVTPERISANKKIVELDADDMKTLNDYSDDLAKKGELKRYVYPPFGINFGFPDKQ</sequence>
<dbReference type="Gene3D" id="3.20.20.100">
    <property type="entry name" value="NADP-dependent oxidoreductase domain"/>
    <property type="match status" value="1"/>
</dbReference>
<dbReference type="SUPFAM" id="SSF51430">
    <property type="entry name" value="NAD(P)-linked oxidoreductase"/>
    <property type="match status" value="1"/>
</dbReference>
<dbReference type="Pfam" id="PF00248">
    <property type="entry name" value="Aldo_ket_red"/>
    <property type="match status" value="1"/>
</dbReference>
<gene>
    <name evidence="6" type="ORF">AK830_g7277</name>
</gene>
<reference evidence="6 7" key="1">
    <citation type="submission" date="2015-09" db="EMBL/GenBank/DDBJ databases">
        <title>Draft genome of a European isolate of the apple canker pathogen Neonectria ditissima.</title>
        <authorList>
            <person name="Gomez-Cortecero A."/>
            <person name="Harrison R.J."/>
            <person name="Armitage A.D."/>
        </authorList>
    </citation>
    <scope>NUCLEOTIDE SEQUENCE [LARGE SCALE GENOMIC DNA]</scope>
    <source>
        <strain evidence="6 7">R09/05</strain>
    </source>
</reference>
<evidence type="ECO:0000256" key="2">
    <source>
        <dbReference type="PIRSR" id="PIRSR000097-1"/>
    </source>
</evidence>
<dbReference type="GO" id="GO:0016491">
    <property type="term" value="F:oxidoreductase activity"/>
    <property type="evidence" value="ECO:0007669"/>
    <property type="project" value="UniProtKB-KW"/>
</dbReference>
<feature type="binding site" evidence="3">
    <location>
        <position position="109"/>
    </location>
    <ligand>
        <name>substrate</name>
    </ligand>
</feature>
<keyword evidence="7" id="KW-1185">Reference proteome</keyword>
<evidence type="ECO:0000256" key="4">
    <source>
        <dbReference type="PIRSR" id="PIRSR000097-3"/>
    </source>
</evidence>
<dbReference type="InterPro" id="IPR020471">
    <property type="entry name" value="AKR"/>
</dbReference>
<dbReference type="AlphaFoldDB" id="A0A0P7BGK9"/>
<feature type="domain" description="NADP-dependent oxidoreductase" evidence="5">
    <location>
        <begin position="17"/>
        <end position="301"/>
    </location>
</feature>
<dbReference type="STRING" id="78410.A0A0P7BGK9"/>
<evidence type="ECO:0000256" key="1">
    <source>
        <dbReference type="ARBA" id="ARBA00023002"/>
    </source>
</evidence>
<dbReference type="OrthoDB" id="416253at2759"/>
<dbReference type="PIRSF" id="PIRSF000097">
    <property type="entry name" value="AKR"/>
    <property type="match status" value="1"/>
</dbReference>
<accession>A0A0P7BGK9</accession>
<dbReference type="PRINTS" id="PR00069">
    <property type="entry name" value="ALDKETRDTASE"/>
</dbReference>
<feature type="site" description="Lowers pKa of active site Tyr" evidence="4">
    <location>
        <position position="78"/>
    </location>
</feature>
<evidence type="ECO:0000313" key="6">
    <source>
        <dbReference type="EMBL" id="KPM39290.1"/>
    </source>
</evidence>
<comment type="caution">
    <text evidence="6">The sequence shown here is derived from an EMBL/GenBank/DDBJ whole genome shotgun (WGS) entry which is preliminary data.</text>
</comment>
<proteinExistence type="predicted"/>
<keyword evidence="1" id="KW-0560">Oxidoreductase</keyword>
<evidence type="ECO:0000259" key="5">
    <source>
        <dbReference type="Pfam" id="PF00248"/>
    </source>
</evidence>
<evidence type="ECO:0000313" key="7">
    <source>
        <dbReference type="Proteomes" id="UP000050424"/>
    </source>
</evidence>
<dbReference type="InterPro" id="IPR018170">
    <property type="entry name" value="Aldo/ket_reductase_CS"/>
</dbReference>
<dbReference type="Proteomes" id="UP000050424">
    <property type="component" value="Unassembled WGS sequence"/>
</dbReference>
<dbReference type="EMBL" id="LKCW01000111">
    <property type="protein sequence ID" value="KPM39290.1"/>
    <property type="molecule type" value="Genomic_DNA"/>
</dbReference>
<dbReference type="InterPro" id="IPR023210">
    <property type="entry name" value="NADP_OxRdtase_dom"/>
</dbReference>
<organism evidence="6 7">
    <name type="scientific">Neonectria ditissima</name>
    <dbReference type="NCBI Taxonomy" id="78410"/>
    <lineage>
        <taxon>Eukaryota</taxon>
        <taxon>Fungi</taxon>
        <taxon>Dikarya</taxon>
        <taxon>Ascomycota</taxon>
        <taxon>Pezizomycotina</taxon>
        <taxon>Sordariomycetes</taxon>
        <taxon>Hypocreomycetidae</taxon>
        <taxon>Hypocreales</taxon>
        <taxon>Nectriaceae</taxon>
        <taxon>Neonectria</taxon>
    </lineage>
</organism>
<dbReference type="PROSITE" id="PS00063">
    <property type="entry name" value="ALDOKETO_REDUCTASE_3"/>
    <property type="match status" value="1"/>
</dbReference>
<dbReference type="PANTHER" id="PTHR11732">
    <property type="entry name" value="ALDO/KETO REDUCTASE"/>
    <property type="match status" value="1"/>
</dbReference>
<dbReference type="InterPro" id="IPR036812">
    <property type="entry name" value="NAD(P)_OxRdtase_dom_sf"/>
</dbReference>
<feature type="active site" description="Proton donor" evidence="2">
    <location>
        <position position="50"/>
    </location>
</feature>
<protein>
    <submittedName>
        <fullName evidence="6">D-galacturonate reductase</fullName>
    </submittedName>
</protein>
<evidence type="ECO:0000256" key="3">
    <source>
        <dbReference type="PIRSR" id="PIRSR000097-2"/>
    </source>
</evidence>